<dbReference type="STRING" id="869754.A0A1A0H553"/>
<evidence type="ECO:0000256" key="1">
    <source>
        <dbReference type="ARBA" id="ARBA00008209"/>
    </source>
</evidence>
<dbReference type="Proteomes" id="UP000092555">
    <property type="component" value="Unassembled WGS sequence"/>
</dbReference>
<dbReference type="GO" id="GO:0019722">
    <property type="term" value="P:calcium-mediated signaling"/>
    <property type="evidence" value="ECO:0007669"/>
    <property type="project" value="InterPro"/>
</dbReference>
<evidence type="ECO:0000313" key="2">
    <source>
        <dbReference type="EMBL" id="OBA19037.1"/>
    </source>
</evidence>
<sequence length="234" mass="26284">MPRSPTNSLILTNLDASLEGNPEILARDLSYGNFNVELVSLPRFGRIIIICMSAADATSVRDYLTEKLEIKALMSFSIRDNNLRLLDDSLWAVETNDVHFLELPLEDGSRRFLILPPLSPHSEWNDFDKAEEGPNKKAVYSPNELTHLLWDRLGGFASSHVRKYQYDENASDHESDLTEIRGCEDTVFDLENKPEILFQDIENGAPAIVIDRVNNQEKAGPGVLPKTAIPPPLL</sequence>
<name>A0A1A0H553_9ASCO</name>
<evidence type="ECO:0000313" key="3">
    <source>
        <dbReference type="Proteomes" id="UP000092555"/>
    </source>
</evidence>
<comment type="similarity">
    <text evidence="1">Belongs to the RCAN family.</text>
</comment>
<gene>
    <name evidence="2" type="ORF">METBIDRAFT_47367</name>
</gene>
<dbReference type="AlphaFoldDB" id="A0A1A0H553"/>
<comment type="caution">
    <text evidence="2">The sequence shown here is derived from an EMBL/GenBank/DDBJ whole genome shotgun (WGS) entry which is preliminary data.</text>
</comment>
<organism evidence="2 3">
    <name type="scientific">Metschnikowia bicuspidata var. bicuspidata NRRL YB-4993</name>
    <dbReference type="NCBI Taxonomy" id="869754"/>
    <lineage>
        <taxon>Eukaryota</taxon>
        <taxon>Fungi</taxon>
        <taxon>Dikarya</taxon>
        <taxon>Ascomycota</taxon>
        <taxon>Saccharomycotina</taxon>
        <taxon>Pichiomycetes</taxon>
        <taxon>Metschnikowiaceae</taxon>
        <taxon>Metschnikowia</taxon>
    </lineage>
</organism>
<proteinExistence type="inferred from homology"/>
<dbReference type="OrthoDB" id="17212at2759"/>
<keyword evidence="3" id="KW-1185">Reference proteome</keyword>
<dbReference type="RefSeq" id="XP_018709572.1">
    <property type="nucleotide sequence ID" value="XM_018858157.1"/>
</dbReference>
<dbReference type="GeneID" id="30031133"/>
<protein>
    <recommendedName>
        <fullName evidence="4">Calcipressin</fullName>
    </recommendedName>
</protein>
<dbReference type="EMBL" id="LXTC01000008">
    <property type="protein sequence ID" value="OBA19037.1"/>
    <property type="molecule type" value="Genomic_DNA"/>
</dbReference>
<dbReference type="InterPro" id="IPR006931">
    <property type="entry name" value="Calcipressin"/>
</dbReference>
<dbReference type="Pfam" id="PF04847">
    <property type="entry name" value="Calcipressin"/>
    <property type="match status" value="1"/>
</dbReference>
<evidence type="ECO:0008006" key="4">
    <source>
        <dbReference type="Google" id="ProtNLM"/>
    </source>
</evidence>
<reference evidence="2 3" key="1">
    <citation type="submission" date="2016-05" db="EMBL/GenBank/DDBJ databases">
        <title>Comparative genomics of biotechnologically important yeasts.</title>
        <authorList>
            <consortium name="DOE Joint Genome Institute"/>
            <person name="Riley R."/>
            <person name="Haridas S."/>
            <person name="Wolfe K.H."/>
            <person name="Lopes M.R."/>
            <person name="Hittinger C.T."/>
            <person name="Goker M."/>
            <person name="Salamov A."/>
            <person name="Wisecaver J."/>
            <person name="Long T.M."/>
            <person name="Aerts A.L."/>
            <person name="Barry K."/>
            <person name="Choi C."/>
            <person name="Clum A."/>
            <person name="Coughlan A.Y."/>
            <person name="Deshpande S."/>
            <person name="Douglass A.P."/>
            <person name="Hanson S.J."/>
            <person name="Klenk H.-P."/>
            <person name="LaButti K."/>
            <person name="Lapidus A."/>
            <person name="Lindquist E."/>
            <person name="Lipzen A."/>
            <person name="Meier-kolthoff J.P."/>
            <person name="Ohm R.A."/>
            <person name="Otillar R.P."/>
            <person name="Pangilinan J."/>
            <person name="Peng Y."/>
            <person name="Rokas A."/>
            <person name="Rosa C.A."/>
            <person name="Scheuner C."/>
            <person name="Sibirny A.A."/>
            <person name="Slot J.C."/>
            <person name="Stielow J.B."/>
            <person name="Sun H."/>
            <person name="Kurtzman C.P."/>
            <person name="Blackwell M."/>
            <person name="Grigoriev I.V."/>
            <person name="Jeffries T.W."/>
        </authorList>
    </citation>
    <scope>NUCLEOTIDE SEQUENCE [LARGE SCALE GENOMIC DNA]</scope>
    <source>
        <strain evidence="2 3">NRRL YB-4993</strain>
    </source>
</reference>
<accession>A0A1A0H553</accession>